<protein>
    <submittedName>
        <fullName evidence="1">Uncharacterized protein</fullName>
    </submittedName>
</protein>
<dbReference type="EMBL" id="ML995844">
    <property type="protein sequence ID" value="KAF2768415.1"/>
    <property type="molecule type" value="Genomic_DNA"/>
</dbReference>
<sequence>MRGTHVALCDDLQVATKACEAAALDFVPYALHRRSTPSLALEAENSCLVPPPEPRYKTSVSKLLTEVHLLRSHAPRAINNFLTRWQGGRILVGKTSTRRMSSWSAARASLIDGTAEYISEHALVSSPPSRAVDRSSSVNDGTMNSDLVFLRWVMPAPTVVLRLLPSRPLSSHILHVCTTAEGMAGCREGRDSGPHP</sequence>
<reference evidence="1" key="1">
    <citation type="journal article" date="2020" name="Stud. Mycol.">
        <title>101 Dothideomycetes genomes: a test case for predicting lifestyles and emergence of pathogens.</title>
        <authorList>
            <person name="Haridas S."/>
            <person name="Albert R."/>
            <person name="Binder M."/>
            <person name="Bloem J."/>
            <person name="Labutti K."/>
            <person name="Salamov A."/>
            <person name="Andreopoulos B."/>
            <person name="Baker S."/>
            <person name="Barry K."/>
            <person name="Bills G."/>
            <person name="Bluhm B."/>
            <person name="Cannon C."/>
            <person name="Castanera R."/>
            <person name="Culley D."/>
            <person name="Daum C."/>
            <person name="Ezra D."/>
            <person name="Gonzalez J."/>
            <person name="Henrissat B."/>
            <person name="Kuo A."/>
            <person name="Liang C."/>
            <person name="Lipzen A."/>
            <person name="Lutzoni F."/>
            <person name="Magnuson J."/>
            <person name="Mondo S."/>
            <person name="Nolan M."/>
            <person name="Ohm R."/>
            <person name="Pangilinan J."/>
            <person name="Park H.-J."/>
            <person name="Ramirez L."/>
            <person name="Alfaro M."/>
            <person name="Sun H."/>
            <person name="Tritt A."/>
            <person name="Yoshinaga Y."/>
            <person name="Zwiers L.-H."/>
            <person name="Turgeon B."/>
            <person name="Goodwin S."/>
            <person name="Spatafora J."/>
            <person name="Crous P."/>
            <person name="Grigoriev I."/>
        </authorList>
    </citation>
    <scope>NUCLEOTIDE SEQUENCE</scope>
    <source>
        <strain evidence="1">CBS 116005</strain>
    </source>
</reference>
<gene>
    <name evidence="1" type="ORF">EJ03DRAFT_118768</name>
</gene>
<evidence type="ECO:0000313" key="2">
    <source>
        <dbReference type="Proteomes" id="UP000799436"/>
    </source>
</evidence>
<accession>A0A6G1L6D9</accession>
<name>A0A6G1L6D9_9PEZI</name>
<dbReference type="AlphaFoldDB" id="A0A6G1L6D9"/>
<organism evidence="1 2">
    <name type="scientific">Teratosphaeria nubilosa</name>
    <dbReference type="NCBI Taxonomy" id="161662"/>
    <lineage>
        <taxon>Eukaryota</taxon>
        <taxon>Fungi</taxon>
        <taxon>Dikarya</taxon>
        <taxon>Ascomycota</taxon>
        <taxon>Pezizomycotina</taxon>
        <taxon>Dothideomycetes</taxon>
        <taxon>Dothideomycetidae</taxon>
        <taxon>Mycosphaerellales</taxon>
        <taxon>Teratosphaeriaceae</taxon>
        <taxon>Teratosphaeria</taxon>
    </lineage>
</organism>
<proteinExistence type="predicted"/>
<dbReference type="Proteomes" id="UP000799436">
    <property type="component" value="Unassembled WGS sequence"/>
</dbReference>
<keyword evidence="2" id="KW-1185">Reference proteome</keyword>
<evidence type="ECO:0000313" key="1">
    <source>
        <dbReference type="EMBL" id="KAF2768415.1"/>
    </source>
</evidence>